<dbReference type="OrthoDB" id="5945824at2759"/>
<dbReference type="Proteomes" id="UP001152795">
    <property type="component" value="Unassembled WGS sequence"/>
</dbReference>
<dbReference type="SUPFAM" id="SSF49599">
    <property type="entry name" value="TRAF domain-like"/>
    <property type="match status" value="1"/>
</dbReference>
<name>A0A7D9I7H1_PARCT</name>
<dbReference type="Gene3D" id="2.60.210.10">
    <property type="entry name" value="Apoptosis, Tumor Necrosis Factor Receptor Associated Protein 2, Chain A"/>
    <property type="match status" value="1"/>
</dbReference>
<feature type="compositionally biased region" description="Low complexity" evidence="2">
    <location>
        <begin position="102"/>
        <end position="112"/>
    </location>
</feature>
<dbReference type="InterPro" id="IPR008974">
    <property type="entry name" value="TRAF-like"/>
</dbReference>
<proteinExistence type="predicted"/>
<organism evidence="3 4">
    <name type="scientific">Paramuricea clavata</name>
    <name type="common">Red gorgonian</name>
    <name type="synonym">Violescent sea-whip</name>
    <dbReference type="NCBI Taxonomy" id="317549"/>
    <lineage>
        <taxon>Eukaryota</taxon>
        <taxon>Metazoa</taxon>
        <taxon>Cnidaria</taxon>
        <taxon>Anthozoa</taxon>
        <taxon>Octocorallia</taxon>
        <taxon>Malacalcyonacea</taxon>
        <taxon>Plexauridae</taxon>
        <taxon>Paramuricea</taxon>
    </lineage>
</organism>
<evidence type="ECO:0000256" key="1">
    <source>
        <dbReference type="SAM" id="Coils"/>
    </source>
</evidence>
<dbReference type="AlphaFoldDB" id="A0A7D9I7H1"/>
<feature type="region of interest" description="Disordered" evidence="2">
    <location>
        <begin position="17"/>
        <end position="48"/>
    </location>
</feature>
<comment type="caution">
    <text evidence="3">The sequence shown here is derived from an EMBL/GenBank/DDBJ whole genome shotgun (WGS) entry which is preliminary data.</text>
</comment>
<evidence type="ECO:0000313" key="4">
    <source>
        <dbReference type="Proteomes" id="UP001152795"/>
    </source>
</evidence>
<feature type="coiled-coil region" evidence="1">
    <location>
        <begin position="117"/>
        <end position="158"/>
    </location>
</feature>
<gene>
    <name evidence="3" type="ORF">PACLA_8A024777</name>
</gene>
<dbReference type="EMBL" id="CACRXK020003598">
    <property type="protein sequence ID" value="CAB3999488.1"/>
    <property type="molecule type" value="Genomic_DNA"/>
</dbReference>
<keyword evidence="1" id="KW-0175">Coiled coil</keyword>
<sequence>MAAHLSLLCKATTVLLPTNGRDKNKDAASKSEASGSGSGSNSGNGAVNGNVLEELNRQRNRNAESIATAEAKIEQLQRKYREFAGRNDRQRRKNEGSITPEASGSGRGSAVVSRNVLEELNRQRNRNAESIATSEAKIEQLERKYRELAGRVDKQQRENEGSMTLLKNTLIELEGRMCNGVYLWRITGYARHLENARDNVVTALHSPPFYTNFYGYKFSLM</sequence>
<feature type="region of interest" description="Disordered" evidence="2">
    <location>
        <begin position="81"/>
        <end position="112"/>
    </location>
</feature>
<feature type="compositionally biased region" description="Basic and acidic residues" evidence="2">
    <location>
        <begin position="20"/>
        <end position="29"/>
    </location>
</feature>
<evidence type="ECO:0000313" key="3">
    <source>
        <dbReference type="EMBL" id="CAB3999488.1"/>
    </source>
</evidence>
<evidence type="ECO:0000256" key="2">
    <source>
        <dbReference type="SAM" id="MobiDB-lite"/>
    </source>
</evidence>
<reference evidence="3" key="1">
    <citation type="submission" date="2020-04" db="EMBL/GenBank/DDBJ databases">
        <authorList>
            <person name="Alioto T."/>
            <person name="Alioto T."/>
            <person name="Gomez Garrido J."/>
        </authorList>
    </citation>
    <scope>NUCLEOTIDE SEQUENCE</scope>
    <source>
        <strain evidence="3">A484AB</strain>
    </source>
</reference>
<keyword evidence="3" id="KW-0675">Receptor</keyword>
<accession>A0A7D9I7H1</accession>
<protein>
    <submittedName>
        <fullName evidence="3">TNF receptor-associated factor 6-like</fullName>
    </submittedName>
</protein>
<keyword evidence="4" id="KW-1185">Reference proteome</keyword>